<dbReference type="OrthoDB" id="6781249at2759"/>
<accession>A0A4Y2MUV0</accession>
<comment type="caution">
    <text evidence="1">The sequence shown here is derived from an EMBL/GenBank/DDBJ whole genome shotgun (WGS) entry which is preliminary data.</text>
</comment>
<dbReference type="AlphaFoldDB" id="A0A4Y2MUV0"/>
<reference evidence="1 2" key="1">
    <citation type="journal article" date="2019" name="Sci. Rep.">
        <title>Orb-weaving spider Araneus ventricosus genome elucidates the spidroin gene catalogue.</title>
        <authorList>
            <person name="Kono N."/>
            <person name="Nakamura H."/>
            <person name="Ohtoshi R."/>
            <person name="Moran D.A.P."/>
            <person name="Shinohara A."/>
            <person name="Yoshida Y."/>
            <person name="Fujiwara M."/>
            <person name="Mori M."/>
            <person name="Tomita M."/>
            <person name="Arakawa K."/>
        </authorList>
    </citation>
    <scope>NUCLEOTIDE SEQUENCE [LARGE SCALE GENOMIC DNA]</scope>
</reference>
<name>A0A4Y2MUV0_ARAVE</name>
<evidence type="ECO:0000313" key="2">
    <source>
        <dbReference type="Proteomes" id="UP000499080"/>
    </source>
</evidence>
<organism evidence="1 2">
    <name type="scientific">Araneus ventricosus</name>
    <name type="common">Orbweaver spider</name>
    <name type="synonym">Epeira ventricosa</name>
    <dbReference type="NCBI Taxonomy" id="182803"/>
    <lineage>
        <taxon>Eukaryota</taxon>
        <taxon>Metazoa</taxon>
        <taxon>Ecdysozoa</taxon>
        <taxon>Arthropoda</taxon>
        <taxon>Chelicerata</taxon>
        <taxon>Arachnida</taxon>
        <taxon>Araneae</taxon>
        <taxon>Araneomorphae</taxon>
        <taxon>Entelegynae</taxon>
        <taxon>Araneoidea</taxon>
        <taxon>Araneidae</taxon>
        <taxon>Araneus</taxon>
    </lineage>
</organism>
<dbReference type="Proteomes" id="UP000499080">
    <property type="component" value="Unassembled WGS sequence"/>
</dbReference>
<gene>
    <name evidence="1" type="ORF">AVEN_119822_1</name>
</gene>
<dbReference type="EMBL" id="BGPR01007798">
    <property type="protein sequence ID" value="GBN29587.1"/>
    <property type="molecule type" value="Genomic_DNA"/>
</dbReference>
<evidence type="ECO:0000313" key="1">
    <source>
        <dbReference type="EMBL" id="GBN29587.1"/>
    </source>
</evidence>
<proteinExistence type="predicted"/>
<keyword evidence="2" id="KW-1185">Reference proteome</keyword>
<protein>
    <submittedName>
        <fullName evidence="1">Uncharacterized protein</fullName>
    </submittedName>
</protein>
<sequence>MKQVVIIGQDVDILVLLTALIPDDVDILMLKQGKGKVKDRFYSSKDLQNSNLVIECTHILDIDYHYCSQLMINVISETHILQNILSKISDFTFATIMMSQTAVIMLELLMLEHYYPTPMFFIANTGKKMLVRLSFCRWLKM</sequence>